<organism evidence="1 2">
    <name type="scientific">Camellia lanceoleosa</name>
    <dbReference type="NCBI Taxonomy" id="1840588"/>
    <lineage>
        <taxon>Eukaryota</taxon>
        <taxon>Viridiplantae</taxon>
        <taxon>Streptophyta</taxon>
        <taxon>Embryophyta</taxon>
        <taxon>Tracheophyta</taxon>
        <taxon>Spermatophyta</taxon>
        <taxon>Magnoliopsida</taxon>
        <taxon>eudicotyledons</taxon>
        <taxon>Gunneridae</taxon>
        <taxon>Pentapetalae</taxon>
        <taxon>asterids</taxon>
        <taxon>Ericales</taxon>
        <taxon>Theaceae</taxon>
        <taxon>Camellia</taxon>
    </lineage>
</organism>
<accession>A0ACC0IVJ8</accession>
<evidence type="ECO:0000313" key="1">
    <source>
        <dbReference type="EMBL" id="KAI8028494.1"/>
    </source>
</evidence>
<comment type="caution">
    <text evidence="1">The sequence shown here is derived from an EMBL/GenBank/DDBJ whole genome shotgun (WGS) entry which is preliminary data.</text>
</comment>
<protein>
    <submittedName>
        <fullName evidence="1">Galactinol--sucrose galactosyltransferase 2</fullName>
    </submittedName>
</protein>
<reference evidence="1 2" key="1">
    <citation type="journal article" date="2022" name="Plant J.">
        <title>Chromosome-level genome of Camellia lanceoleosa provides a valuable resource for understanding genome evolution and self-incompatibility.</title>
        <authorList>
            <person name="Gong W."/>
            <person name="Xiao S."/>
            <person name="Wang L."/>
            <person name="Liao Z."/>
            <person name="Chang Y."/>
            <person name="Mo W."/>
            <person name="Hu G."/>
            <person name="Li W."/>
            <person name="Zhao G."/>
            <person name="Zhu H."/>
            <person name="Hu X."/>
            <person name="Ji K."/>
            <person name="Xiang X."/>
            <person name="Song Q."/>
            <person name="Yuan D."/>
            <person name="Jin S."/>
            <person name="Zhang L."/>
        </authorList>
    </citation>
    <scope>NUCLEOTIDE SEQUENCE [LARGE SCALE GENOMIC DNA]</scope>
    <source>
        <strain evidence="1">SQ_2022a</strain>
    </source>
</reference>
<sequence length="209" mass="23420">MKANSSTAEGVQEGLKSLSEGGTPPRFLIIDDGWQQIGNEAKDSNCVVQEGAQFHLYEENKDTHEALGLIGKMLGIQDMSQEPPTQELVAKDLHGTVVGINNIDCIRWPGSEWRCLTVQWDAPSKKIVRPQRISHWNIEPEEVKKKCSSILTDRKRERPLDPSTPGFTILVSEETDDEGAEEKMKLVPFGRNIVLEIEKDAPSSAWERD</sequence>
<dbReference type="EMBL" id="CM045760">
    <property type="protein sequence ID" value="KAI8028494.1"/>
    <property type="molecule type" value="Genomic_DNA"/>
</dbReference>
<keyword evidence="1" id="KW-0328">Glycosyltransferase</keyword>
<evidence type="ECO:0000313" key="2">
    <source>
        <dbReference type="Proteomes" id="UP001060215"/>
    </source>
</evidence>
<keyword evidence="1" id="KW-0808">Transferase</keyword>
<dbReference type="Proteomes" id="UP001060215">
    <property type="component" value="Chromosome 3"/>
</dbReference>
<gene>
    <name evidence="1" type="ORF">LOK49_LG02G01008</name>
</gene>
<proteinExistence type="predicted"/>
<name>A0ACC0IVJ8_9ERIC</name>
<keyword evidence="2" id="KW-1185">Reference proteome</keyword>